<feature type="region of interest" description="Disordered" evidence="1">
    <location>
        <begin position="1"/>
        <end position="23"/>
    </location>
</feature>
<proteinExistence type="predicted"/>
<reference evidence="2 3" key="1">
    <citation type="journal article" date="2017" name="Int. J. Syst. Evol. Microbiol.">
        <title>Oleiagrimonas citrea sp. nov., a marine bacterium isolated from tidal flat sediment and emended description of the genus Oleiagrimonas Fang et al. 2015 and Oleiagrimonas soli.</title>
        <authorList>
            <person name="Yang S.H."/>
            <person name="Seo H.S."/>
            <person name="Seong C.N."/>
            <person name="Kwon K.K."/>
        </authorList>
    </citation>
    <scope>NUCLEOTIDE SEQUENCE [LARGE SCALE GENOMIC DNA]</scope>
    <source>
        <strain evidence="2 3">MEBiC09124</strain>
    </source>
</reference>
<protein>
    <submittedName>
        <fullName evidence="2">Uncharacterized protein</fullName>
    </submittedName>
</protein>
<organism evidence="2 3">
    <name type="scientific">Oleiagrimonas citrea</name>
    <dbReference type="NCBI Taxonomy" id="1665687"/>
    <lineage>
        <taxon>Bacteria</taxon>
        <taxon>Pseudomonadati</taxon>
        <taxon>Pseudomonadota</taxon>
        <taxon>Gammaproteobacteria</taxon>
        <taxon>Lysobacterales</taxon>
        <taxon>Rhodanobacteraceae</taxon>
        <taxon>Oleiagrimonas</taxon>
    </lineage>
</organism>
<comment type="caution">
    <text evidence="2">The sequence shown here is derived from an EMBL/GenBank/DDBJ whole genome shotgun (WGS) entry which is preliminary data.</text>
</comment>
<evidence type="ECO:0000313" key="3">
    <source>
        <dbReference type="Proteomes" id="UP000541636"/>
    </source>
</evidence>
<keyword evidence="3" id="KW-1185">Reference proteome</keyword>
<dbReference type="Proteomes" id="UP000541636">
    <property type="component" value="Unassembled WGS sequence"/>
</dbReference>
<gene>
    <name evidence="2" type="ORF">HF690_08040</name>
</gene>
<name>A0A846ZMZ8_9GAMM</name>
<evidence type="ECO:0000313" key="2">
    <source>
        <dbReference type="EMBL" id="NKZ38909.1"/>
    </source>
</evidence>
<dbReference type="RefSeq" id="WP_168609087.1">
    <property type="nucleotide sequence ID" value="NZ_JAAZQD010000003.1"/>
</dbReference>
<accession>A0A846ZMZ8</accession>
<evidence type="ECO:0000256" key="1">
    <source>
        <dbReference type="SAM" id="MobiDB-lite"/>
    </source>
</evidence>
<dbReference type="AlphaFoldDB" id="A0A846ZMZ8"/>
<feature type="compositionally biased region" description="Polar residues" evidence="1">
    <location>
        <begin position="13"/>
        <end position="22"/>
    </location>
</feature>
<dbReference type="EMBL" id="JAAZQD010000003">
    <property type="protein sequence ID" value="NKZ38909.1"/>
    <property type="molecule type" value="Genomic_DNA"/>
</dbReference>
<sequence>MRKIGGVGEDYLISTNEESPSPASVGYFPSESFEVVSDTIPSSWVEVSSGVGVKSIPEAWVKPRFFEDFYGGDEGALYVFLKEMEKILQDDP</sequence>